<dbReference type="AlphaFoldDB" id="A0A372ZUR2"/>
<dbReference type="NCBIfam" id="TIGR04186">
    <property type="entry name" value="GRASP_targ"/>
    <property type="match status" value="1"/>
</dbReference>
<dbReference type="InterPro" id="IPR026496">
    <property type="entry name" value="GRASP_targ"/>
</dbReference>
<dbReference type="EMBL" id="QVIG01000001">
    <property type="protein sequence ID" value="RGD59027.1"/>
    <property type="molecule type" value="Genomic_DNA"/>
</dbReference>
<name>A0A372ZUR2_9ACTN</name>
<proteinExistence type="predicted"/>
<feature type="compositionally biased region" description="Polar residues" evidence="1">
    <location>
        <begin position="51"/>
        <end position="64"/>
    </location>
</feature>
<evidence type="ECO:0000256" key="1">
    <source>
        <dbReference type="SAM" id="MobiDB-lite"/>
    </source>
</evidence>
<evidence type="ECO:0000313" key="2">
    <source>
        <dbReference type="EMBL" id="RGD59027.1"/>
    </source>
</evidence>
<gene>
    <name evidence="2" type="primary">tgmA</name>
    <name evidence="2" type="ORF">DR950_15695</name>
</gene>
<dbReference type="RefSeq" id="WP_049649910.1">
    <property type="nucleotide sequence ID" value="NZ_QVIG01000001.1"/>
</dbReference>
<evidence type="ECO:0000313" key="3">
    <source>
        <dbReference type="Proteomes" id="UP000263377"/>
    </source>
</evidence>
<protein>
    <submittedName>
        <fullName evidence="2">Putative ATP-grasp-modified RiPP</fullName>
    </submittedName>
</protein>
<feature type="compositionally biased region" description="Acidic residues" evidence="1">
    <location>
        <begin position="78"/>
        <end position="90"/>
    </location>
</feature>
<dbReference type="InterPro" id="IPR025843">
    <property type="entry name" value="Actino_peptide"/>
</dbReference>
<dbReference type="Proteomes" id="UP000263377">
    <property type="component" value="Unassembled WGS sequence"/>
</dbReference>
<dbReference type="Pfam" id="PF14408">
    <property type="entry name" value="Actino_peptide"/>
    <property type="match status" value="1"/>
</dbReference>
<feature type="region of interest" description="Disordered" evidence="1">
    <location>
        <begin position="46"/>
        <end position="90"/>
    </location>
</feature>
<organism evidence="2 3">
    <name type="scientific">Kitasatospora xanthocidica</name>
    <dbReference type="NCBI Taxonomy" id="83382"/>
    <lineage>
        <taxon>Bacteria</taxon>
        <taxon>Bacillati</taxon>
        <taxon>Actinomycetota</taxon>
        <taxon>Actinomycetes</taxon>
        <taxon>Kitasatosporales</taxon>
        <taxon>Streptomycetaceae</taxon>
        <taxon>Kitasatospora</taxon>
    </lineage>
</organism>
<comment type="caution">
    <text evidence="2">The sequence shown here is derived from an EMBL/GenBank/DDBJ whole genome shotgun (WGS) entry which is preliminary data.</text>
</comment>
<reference evidence="2 3" key="1">
    <citation type="submission" date="2018-08" db="EMBL/GenBank/DDBJ databases">
        <title>Diversity &amp; Physiological Properties of Lignin-Decomposing Actinobacteria from Soil.</title>
        <authorList>
            <person name="Roh S.G."/>
            <person name="Kim S.B."/>
        </authorList>
    </citation>
    <scope>NUCLEOTIDE SEQUENCE [LARGE SCALE GENOMIC DNA]</scope>
    <source>
        <strain evidence="2 3">MMS17-GH009</strain>
    </source>
</reference>
<keyword evidence="3" id="KW-1185">Reference proteome</keyword>
<accession>A0A372ZUR2</accession>
<sequence>MTQTPAPWGISRMGPYPATATLPSFTPVIDPETQIAVIVDENGRTLELGSHGTSTSGVTPTHTSPGDGAKPGGATDSDVTESYDQDQSND</sequence>